<keyword evidence="7" id="KW-1185">Reference proteome</keyword>
<evidence type="ECO:0000259" key="5">
    <source>
        <dbReference type="PROSITE" id="PS50977"/>
    </source>
</evidence>
<evidence type="ECO:0000256" key="4">
    <source>
        <dbReference type="PROSITE-ProRule" id="PRU00335"/>
    </source>
</evidence>
<proteinExistence type="predicted"/>
<dbReference type="PRINTS" id="PR00455">
    <property type="entry name" value="HTHTETR"/>
</dbReference>
<reference evidence="6 7" key="1">
    <citation type="submission" date="2014-11" db="EMBL/GenBank/DDBJ databases">
        <title>Draft Genome Sequence of Brevibacterium linens AE038-8.</title>
        <authorList>
            <person name="Maizel D."/>
            <person name="Utturkar S.M."/>
            <person name="Brown S.D."/>
            <person name="Ferrero M."/>
            <person name="Rosen B.P."/>
        </authorList>
    </citation>
    <scope>NUCLEOTIDE SEQUENCE [LARGE SCALE GENOMIC DNA]</scope>
    <source>
        <strain evidence="6 7">AE038-8</strain>
    </source>
</reference>
<dbReference type="GO" id="GO:0000976">
    <property type="term" value="F:transcription cis-regulatory region binding"/>
    <property type="evidence" value="ECO:0007669"/>
    <property type="project" value="TreeGrafter"/>
</dbReference>
<dbReference type="AlphaFoldDB" id="A0A0B9ASF9"/>
<comment type="caution">
    <text evidence="6">The sequence shown here is derived from an EMBL/GenBank/DDBJ whole genome shotgun (WGS) entry which is preliminary data.</text>
</comment>
<dbReference type="InterPro" id="IPR009057">
    <property type="entry name" value="Homeodomain-like_sf"/>
</dbReference>
<dbReference type="Pfam" id="PF00440">
    <property type="entry name" value="TetR_N"/>
    <property type="match status" value="1"/>
</dbReference>
<gene>
    <name evidence="6" type="ORF">AE0388_0530</name>
</gene>
<protein>
    <submittedName>
        <fullName evidence="6">Transcriptional regulator, TetR family</fullName>
    </submittedName>
</protein>
<keyword evidence="3" id="KW-0804">Transcription</keyword>
<dbReference type="InterPro" id="IPR041586">
    <property type="entry name" value="PsrA_TetR_C"/>
</dbReference>
<dbReference type="InterPro" id="IPR036271">
    <property type="entry name" value="Tet_transcr_reg_TetR-rel_C_sf"/>
</dbReference>
<accession>A0A0B9ASF9</accession>
<dbReference type="RefSeq" id="WP_039206867.1">
    <property type="nucleotide sequence ID" value="NZ_JTJZ01000013.1"/>
</dbReference>
<dbReference type="InterPro" id="IPR001647">
    <property type="entry name" value="HTH_TetR"/>
</dbReference>
<dbReference type="PANTHER" id="PTHR30055:SF234">
    <property type="entry name" value="HTH-TYPE TRANSCRIPTIONAL REGULATOR BETI"/>
    <property type="match status" value="1"/>
</dbReference>
<organism evidence="6 7">
    <name type="scientific">Brevibacterium linens</name>
    <dbReference type="NCBI Taxonomy" id="1703"/>
    <lineage>
        <taxon>Bacteria</taxon>
        <taxon>Bacillati</taxon>
        <taxon>Actinomycetota</taxon>
        <taxon>Actinomycetes</taxon>
        <taxon>Micrococcales</taxon>
        <taxon>Brevibacteriaceae</taxon>
        <taxon>Brevibacterium</taxon>
    </lineage>
</organism>
<dbReference type="Gene3D" id="1.10.357.10">
    <property type="entry name" value="Tetracycline Repressor, domain 2"/>
    <property type="match status" value="1"/>
</dbReference>
<evidence type="ECO:0000256" key="2">
    <source>
        <dbReference type="ARBA" id="ARBA00023125"/>
    </source>
</evidence>
<keyword evidence="2 4" id="KW-0238">DNA-binding</keyword>
<evidence type="ECO:0000256" key="3">
    <source>
        <dbReference type="ARBA" id="ARBA00023163"/>
    </source>
</evidence>
<dbReference type="SUPFAM" id="SSF48498">
    <property type="entry name" value="Tetracyclin repressor-like, C-terminal domain"/>
    <property type="match status" value="1"/>
</dbReference>
<evidence type="ECO:0000313" key="6">
    <source>
        <dbReference type="EMBL" id="KHS53775.1"/>
    </source>
</evidence>
<sequence>MTTPSRKELALQSAEKVFAEYGYDGATMRMIAEDAGLKLALLTYHFKTKANLYRSVFEKHQHLNELRLSELRKIDLGAPDALEKIVDAFMIIVYTDADDVRKARYQRIVLREASDPRAYERDVLGDLFDPMAREFVEALTKVLPNCSEEFARWAYLFSVGAMITSNFDDRAKMLSSGNSAAEHRARYLREFILAGLKSNDQSGSSPEMG</sequence>
<dbReference type="SUPFAM" id="SSF46689">
    <property type="entry name" value="Homeodomain-like"/>
    <property type="match status" value="1"/>
</dbReference>
<dbReference type="PANTHER" id="PTHR30055">
    <property type="entry name" value="HTH-TYPE TRANSCRIPTIONAL REGULATOR RUTR"/>
    <property type="match status" value="1"/>
</dbReference>
<evidence type="ECO:0000313" key="7">
    <source>
        <dbReference type="Proteomes" id="UP000031488"/>
    </source>
</evidence>
<keyword evidence="1" id="KW-0805">Transcription regulation</keyword>
<dbReference type="Proteomes" id="UP000031488">
    <property type="component" value="Unassembled WGS sequence"/>
</dbReference>
<feature type="domain" description="HTH tetR-type" evidence="5">
    <location>
        <begin position="4"/>
        <end position="64"/>
    </location>
</feature>
<dbReference type="OrthoDB" id="9816296at2"/>
<dbReference type="InterPro" id="IPR050109">
    <property type="entry name" value="HTH-type_TetR-like_transc_reg"/>
</dbReference>
<dbReference type="PROSITE" id="PS50977">
    <property type="entry name" value="HTH_TETR_2"/>
    <property type="match status" value="1"/>
</dbReference>
<dbReference type="Pfam" id="PF17939">
    <property type="entry name" value="TetR_C_30"/>
    <property type="match status" value="1"/>
</dbReference>
<evidence type="ECO:0000256" key="1">
    <source>
        <dbReference type="ARBA" id="ARBA00023015"/>
    </source>
</evidence>
<feature type="DNA-binding region" description="H-T-H motif" evidence="4">
    <location>
        <begin position="27"/>
        <end position="46"/>
    </location>
</feature>
<name>A0A0B9ASF9_BRELN</name>
<dbReference type="GO" id="GO:0003700">
    <property type="term" value="F:DNA-binding transcription factor activity"/>
    <property type="evidence" value="ECO:0007669"/>
    <property type="project" value="TreeGrafter"/>
</dbReference>
<dbReference type="EMBL" id="JTJZ01000013">
    <property type="protein sequence ID" value="KHS53775.1"/>
    <property type="molecule type" value="Genomic_DNA"/>
</dbReference>